<accession>A0A5B7HN65</accession>
<comment type="caution">
    <text evidence="1">The sequence shown here is derived from an EMBL/GenBank/DDBJ whole genome shotgun (WGS) entry which is preliminary data.</text>
</comment>
<evidence type="ECO:0000313" key="2">
    <source>
        <dbReference type="Proteomes" id="UP000324222"/>
    </source>
</evidence>
<dbReference type="Proteomes" id="UP000324222">
    <property type="component" value="Unassembled WGS sequence"/>
</dbReference>
<keyword evidence="2" id="KW-1185">Reference proteome</keyword>
<proteinExistence type="predicted"/>
<name>A0A5B7HN65_PORTR</name>
<dbReference type="EMBL" id="VSRR010032279">
    <property type="protein sequence ID" value="MPC71095.1"/>
    <property type="molecule type" value="Genomic_DNA"/>
</dbReference>
<reference evidence="1 2" key="1">
    <citation type="submission" date="2019-05" db="EMBL/GenBank/DDBJ databases">
        <title>Another draft genome of Portunus trituberculatus and its Hox gene families provides insights of decapod evolution.</title>
        <authorList>
            <person name="Jeong J.-H."/>
            <person name="Song I."/>
            <person name="Kim S."/>
            <person name="Choi T."/>
            <person name="Kim D."/>
            <person name="Ryu S."/>
            <person name="Kim W."/>
        </authorList>
    </citation>
    <scope>NUCLEOTIDE SEQUENCE [LARGE SCALE GENOMIC DNA]</scope>
    <source>
        <tissue evidence="1">Muscle</tissue>
    </source>
</reference>
<evidence type="ECO:0000313" key="1">
    <source>
        <dbReference type="EMBL" id="MPC71095.1"/>
    </source>
</evidence>
<gene>
    <name evidence="1" type="ORF">E2C01_065364</name>
</gene>
<protein>
    <submittedName>
        <fullName evidence="1">Uncharacterized protein</fullName>
    </submittedName>
</protein>
<sequence>MRRHMTSAAAAPNTKSSSSLLSLTVDHHGECLSWREVFYSLASRYDYCKALSHDQILCPLESIKDLVP</sequence>
<dbReference type="AlphaFoldDB" id="A0A5B7HN65"/>
<organism evidence="1 2">
    <name type="scientific">Portunus trituberculatus</name>
    <name type="common">Swimming crab</name>
    <name type="synonym">Neptunus trituberculatus</name>
    <dbReference type="NCBI Taxonomy" id="210409"/>
    <lineage>
        <taxon>Eukaryota</taxon>
        <taxon>Metazoa</taxon>
        <taxon>Ecdysozoa</taxon>
        <taxon>Arthropoda</taxon>
        <taxon>Crustacea</taxon>
        <taxon>Multicrustacea</taxon>
        <taxon>Malacostraca</taxon>
        <taxon>Eumalacostraca</taxon>
        <taxon>Eucarida</taxon>
        <taxon>Decapoda</taxon>
        <taxon>Pleocyemata</taxon>
        <taxon>Brachyura</taxon>
        <taxon>Eubrachyura</taxon>
        <taxon>Portunoidea</taxon>
        <taxon>Portunidae</taxon>
        <taxon>Portuninae</taxon>
        <taxon>Portunus</taxon>
    </lineage>
</organism>